<dbReference type="EMBL" id="KQ976616">
    <property type="protein sequence ID" value="KYM79266.1"/>
    <property type="molecule type" value="Genomic_DNA"/>
</dbReference>
<keyword evidence="2" id="KW-1185">Reference proteome</keyword>
<protein>
    <submittedName>
        <fullName evidence="1">Uncharacterized protein</fullName>
    </submittedName>
</protein>
<gene>
    <name evidence="1" type="ORF">ALC53_10302</name>
</gene>
<accession>A0A151I0K7</accession>
<name>A0A151I0K7_9HYME</name>
<evidence type="ECO:0000313" key="2">
    <source>
        <dbReference type="Proteomes" id="UP000078540"/>
    </source>
</evidence>
<organism evidence="1 2">
    <name type="scientific">Atta colombica</name>
    <dbReference type="NCBI Taxonomy" id="520822"/>
    <lineage>
        <taxon>Eukaryota</taxon>
        <taxon>Metazoa</taxon>
        <taxon>Ecdysozoa</taxon>
        <taxon>Arthropoda</taxon>
        <taxon>Hexapoda</taxon>
        <taxon>Insecta</taxon>
        <taxon>Pterygota</taxon>
        <taxon>Neoptera</taxon>
        <taxon>Endopterygota</taxon>
        <taxon>Hymenoptera</taxon>
        <taxon>Apocrita</taxon>
        <taxon>Aculeata</taxon>
        <taxon>Formicoidea</taxon>
        <taxon>Formicidae</taxon>
        <taxon>Myrmicinae</taxon>
        <taxon>Atta</taxon>
    </lineage>
</organism>
<sequence>MDNKGFQGEDQVQRQKLKKMFSWTDGLPSLTVVLDVGTYGVPLSNESCAAYFGETEFAIARESDRQWPASAARDQAVCFA</sequence>
<dbReference type="AlphaFoldDB" id="A0A151I0K7"/>
<dbReference type="Proteomes" id="UP000078540">
    <property type="component" value="Unassembled WGS sequence"/>
</dbReference>
<evidence type="ECO:0000313" key="1">
    <source>
        <dbReference type="EMBL" id="KYM79266.1"/>
    </source>
</evidence>
<proteinExistence type="predicted"/>
<reference evidence="1 2" key="1">
    <citation type="submission" date="2015-09" db="EMBL/GenBank/DDBJ databases">
        <title>Atta colombica WGS genome.</title>
        <authorList>
            <person name="Nygaard S."/>
            <person name="Hu H."/>
            <person name="Boomsma J."/>
            <person name="Zhang G."/>
        </authorList>
    </citation>
    <scope>NUCLEOTIDE SEQUENCE [LARGE SCALE GENOMIC DNA]</scope>
    <source>
        <strain evidence="1">Treedump-2</strain>
        <tissue evidence="1">Whole body</tissue>
    </source>
</reference>